<feature type="compositionally biased region" description="Basic residues" evidence="2">
    <location>
        <begin position="173"/>
        <end position="185"/>
    </location>
</feature>
<feature type="coiled-coil region" evidence="1">
    <location>
        <begin position="125"/>
        <end position="173"/>
    </location>
</feature>
<name>A0A0L0DG29_THETB</name>
<reference evidence="3 4" key="1">
    <citation type="submission" date="2010-05" db="EMBL/GenBank/DDBJ databases">
        <title>The Genome Sequence of Thecamonas trahens ATCC 50062.</title>
        <authorList>
            <consortium name="The Broad Institute Genome Sequencing Platform"/>
            <person name="Russ C."/>
            <person name="Cuomo C."/>
            <person name="Shea T."/>
            <person name="Young S.K."/>
            <person name="Zeng Q."/>
            <person name="Koehrsen M."/>
            <person name="Haas B."/>
            <person name="Borodovsky M."/>
            <person name="Guigo R."/>
            <person name="Alvarado L."/>
            <person name="Berlin A."/>
            <person name="Bochicchio J."/>
            <person name="Borenstein D."/>
            <person name="Chapman S."/>
            <person name="Chen Z."/>
            <person name="Freedman E."/>
            <person name="Gellesch M."/>
            <person name="Goldberg J."/>
            <person name="Griggs A."/>
            <person name="Gujja S."/>
            <person name="Heilman E."/>
            <person name="Heiman D."/>
            <person name="Hepburn T."/>
            <person name="Howarth C."/>
            <person name="Jen D."/>
            <person name="Larson L."/>
            <person name="Mehta T."/>
            <person name="Park D."/>
            <person name="Pearson M."/>
            <person name="Roberts A."/>
            <person name="Saif S."/>
            <person name="Shenoy N."/>
            <person name="Sisk P."/>
            <person name="Stolte C."/>
            <person name="Sykes S."/>
            <person name="Thomson T."/>
            <person name="Walk T."/>
            <person name="White J."/>
            <person name="Yandava C."/>
            <person name="Burger G."/>
            <person name="Gray M.W."/>
            <person name="Holland P.W.H."/>
            <person name="King N."/>
            <person name="Lang F.B.F."/>
            <person name="Roger A.J."/>
            <person name="Ruiz-Trillo I."/>
            <person name="Lander E."/>
            <person name="Nusbaum C."/>
        </authorList>
    </citation>
    <scope>NUCLEOTIDE SEQUENCE [LARGE SCALE GENOMIC DNA]</scope>
    <source>
        <strain evidence="3 4">ATCC 50062</strain>
    </source>
</reference>
<keyword evidence="4" id="KW-1185">Reference proteome</keyword>
<dbReference type="GeneID" id="25565866"/>
<proteinExistence type="predicted"/>
<gene>
    <name evidence="3" type="ORF">AMSG_06784</name>
</gene>
<feature type="compositionally biased region" description="Low complexity" evidence="2">
    <location>
        <begin position="581"/>
        <end position="605"/>
    </location>
</feature>
<dbReference type="Proteomes" id="UP000054408">
    <property type="component" value="Unassembled WGS sequence"/>
</dbReference>
<feature type="coiled-coil region" evidence="1">
    <location>
        <begin position="252"/>
        <end position="279"/>
    </location>
</feature>
<feature type="region of interest" description="Disordered" evidence="2">
    <location>
        <begin position="173"/>
        <end position="249"/>
    </location>
</feature>
<dbReference type="PANTHER" id="PTHR45615">
    <property type="entry name" value="MYOSIN HEAVY CHAIN, NON-MUSCLE"/>
    <property type="match status" value="1"/>
</dbReference>
<evidence type="ECO:0000256" key="2">
    <source>
        <dbReference type="SAM" id="MobiDB-lite"/>
    </source>
</evidence>
<protein>
    <submittedName>
        <fullName evidence="3">Uncharacterized protein</fullName>
    </submittedName>
</protein>
<organism evidence="3 4">
    <name type="scientific">Thecamonas trahens ATCC 50062</name>
    <dbReference type="NCBI Taxonomy" id="461836"/>
    <lineage>
        <taxon>Eukaryota</taxon>
        <taxon>Apusozoa</taxon>
        <taxon>Apusomonadida</taxon>
        <taxon>Apusomonadidae</taxon>
        <taxon>Thecamonas</taxon>
    </lineage>
</organism>
<evidence type="ECO:0000313" key="4">
    <source>
        <dbReference type="Proteomes" id="UP000054408"/>
    </source>
</evidence>
<feature type="coiled-coil region" evidence="1">
    <location>
        <begin position="498"/>
        <end position="553"/>
    </location>
</feature>
<evidence type="ECO:0000313" key="3">
    <source>
        <dbReference type="EMBL" id="KNC50303.1"/>
    </source>
</evidence>
<feature type="coiled-coil region" evidence="1">
    <location>
        <begin position="328"/>
        <end position="374"/>
    </location>
</feature>
<evidence type="ECO:0000256" key="1">
    <source>
        <dbReference type="SAM" id="Coils"/>
    </source>
</evidence>
<dbReference type="EMBL" id="GL349461">
    <property type="protein sequence ID" value="KNC50303.1"/>
    <property type="molecule type" value="Genomic_DNA"/>
</dbReference>
<dbReference type="RefSeq" id="XP_013756850.1">
    <property type="nucleotide sequence ID" value="XM_013901396.1"/>
</dbReference>
<dbReference type="AlphaFoldDB" id="A0A0L0DG29"/>
<sequence>MKARALDNRLKLQQDELQRRLDRLRSELEARHSVLAHSVSPSDRQYSESLRRTVLHDNAAGSRAASGVCGSADGSGESAMEARNEMLRAEIKMLRSLLESVDGDAGSGGVPEEARRKIGKYAVYIQKLQHKLQRRKVEVRELRASESRLVVKLQDLESALDDERERSAKLVAKMKAKRKDRKSRRGTAAAVLADEGVGGESSGASESGSVPRMPSNPLFESMASGSDAADSPVPMRGGRPASGKASRPVSMAVSTLADMAELERQISSLQTENEALKVKLDANATYLRVRKATKVEDMSEAELRAEVGALREEVEASHLLVARHMDSAKVTRAALANAEAKIKKVEASSRGKVLRDIEQSLQDARLHNKQLRDRVHVLQTMLDANMINATPFETGSATLMPTGIAAGAALNSSFNTSLTTGPAPEQIIELEAELPCQKVRAFEISTSLDDAEFVGSTGSLASSKDRSASPHAQLKMLRVELNAANVMVTQQLAEISILFHLEAELKDAEKHTKVLRQELAERSEEAASAQSRVAALEDEVVGLRTRLSRSSRRKLRRSFNAVTASAALAHGAPSTDPGVEPVSDPVADAAASADPTAGTPSPSASRADLAPPTVGSE</sequence>
<keyword evidence="1" id="KW-0175">Coiled coil</keyword>
<accession>A0A0L0DG29</accession>
<feature type="region of interest" description="Disordered" evidence="2">
    <location>
        <begin position="570"/>
        <end position="617"/>
    </location>
</feature>
<dbReference type="PANTHER" id="PTHR45615:SF66">
    <property type="entry name" value="CARD DOMAIN-CONTAINING PROTEIN"/>
    <property type="match status" value="1"/>
</dbReference>